<feature type="chain" id="PRO_5018232053" description="Yeast cell wall synthesis Kre9/Knh1-like N-terminal domain-containing protein" evidence="3">
    <location>
        <begin position="19"/>
        <end position="230"/>
    </location>
</feature>
<evidence type="ECO:0000256" key="3">
    <source>
        <dbReference type="SAM" id="SignalP"/>
    </source>
</evidence>
<proteinExistence type="predicted"/>
<dbReference type="OrthoDB" id="5589325at2759"/>
<evidence type="ECO:0000256" key="2">
    <source>
        <dbReference type="SAM" id="MobiDB-lite"/>
    </source>
</evidence>
<feature type="region of interest" description="Disordered" evidence="2">
    <location>
        <begin position="105"/>
        <end position="155"/>
    </location>
</feature>
<dbReference type="InterPro" id="IPR052982">
    <property type="entry name" value="SRP1/TIP1-like"/>
</dbReference>
<feature type="compositionally biased region" description="Polar residues" evidence="2">
    <location>
        <begin position="116"/>
        <end position="135"/>
    </location>
</feature>
<dbReference type="PANTHER" id="PTHR40633:SF1">
    <property type="entry name" value="GPI ANCHORED SERINE-THREONINE RICH PROTEIN (AFU_ORTHOLOGUE AFUA_1G03630)"/>
    <property type="match status" value="1"/>
</dbReference>
<dbReference type="STRING" id="1314773.A0A3N2PSD2"/>
<reference evidence="5 6" key="1">
    <citation type="journal article" date="2018" name="Mol. Ecol.">
        <title>The obligate alkalophilic soda-lake fungus Sodiomyces alkalinus has shifted to a protein diet.</title>
        <authorList>
            <person name="Grum-Grzhimaylo A.A."/>
            <person name="Falkoski D.L."/>
            <person name="van den Heuvel J."/>
            <person name="Valero-Jimenez C.A."/>
            <person name="Min B."/>
            <person name="Choi I.G."/>
            <person name="Lipzen A."/>
            <person name="Daum C.G."/>
            <person name="Aanen D.K."/>
            <person name="Tsang A."/>
            <person name="Henrissat B."/>
            <person name="Bilanenko E.N."/>
            <person name="de Vries R.P."/>
            <person name="van Kan J.A.L."/>
            <person name="Grigoriev I.V."/>
            <person name="Debets A.J.M."/>
        </authorList>
    </citation>
    <scope>NUCLEOTIDE SEQUENCE [LARGE SCALE GENOMIC DNA]</scope>
    <source>
        <strain evidence="5 6">F11</strain>
    </source>
</reference>
<evidence type="ECO:0000256" key="1">
    <source>
        <dbReference type="ARBA" id="ARBA00022729"/>
    </source>
</evidence>
<evidence type="ECO:0000313" key="5">
    <source>
        <dbReference type="EMBL" id="ROT37423.1"/>
    </source>
</evidence>
<feature type="signal peptide" evidence="3">
    <location>
        <begin position="1"/>
        <end position="18"/>
    </location>
</feature>
<evidence type="ECO:0000313" key="6">
    <source>
        <dbReference type="Proteomes" id="UP000272025"/>
    </source>
</evidence>
<feature type="compositionally biased region" description="Acidic residues" evidence="2">
    <location>
        <begin position="190"/>
        <end position="203"/>
    </location>
</feature>
<accession>A0A3N2PSD2</accession>
<dbReference type="PANTHER" id="PTHR40633">
    <property type="entry name" value="MATRIX PROTEIN, PUTATIVE (AFU_ORTHOLOGUE AFUA_8G05410)-RELATED"/>
    <property type="match status" value="1"/>
</dbReference>
<dbReference type="Pfam" id="PF10342">
    <property type="entry name" value="Kre9_KNH"/>
    <property type="match status" value="1"/>
</dbReference>
<keyword evidence="6" id="KW-1185">Reference proteome</keyword>
<feature type="compositionally biased region" description="Low complexity" evidence="2">
    <location>
        <begin position="136"/>
        <end position="155"/>
    </location>
</feature>
<evidence type="ECO:0000259" key="4">
    <source>
        <dbReference type="Pfam" id="PF10342"/>
    </source>
</evidence>
<dbReference type="AlphaFoldDB" id="A0A3N2PSD2"/>
<feature type="region of interest" description="Disordered" evidence="2">
    <location>
        <begin position="173"/>
        <end position="211"/>
    </location>
</feature>
<dbReference type="EMBL" id="ML119057">
    <property type="protein sequence ID" value="ROT37423.1"/>
    <property type="molecule type" value="Genomic_DNA"/>
</dbReference>
<feature type="compositionally biased region" description="Low complexity" evidence="2">
    <location>
        <begin position="173"/>
        <end position="189"/>
    </location>
</feature>
<organism evidence="5 6">
    <name type="scientific">Sodiomyces alkalinus (strain CBS 110278 / VKM F-3762 / F11)</name>
    <name type="common">Alkaliphilic filamentous fungus</name>
    <dbReference type="NCBI Taxonomy" id="1314773"/>
    <lineage>
        <taxon>Eukaryota</taxon>
        <taxon>Fungi</taxon>
        <taxon>Dikarya</taxon>
        <taxon>Ascomycota</taxon>
        <taxon>Pezizomycotina</taxon>
        <taxon>Sordariomycetes</taxon>
        <taxon>Hypocreomycetidae</taxon>
        <taxon>Glomerellales</taxon>
        <taxon>Plectosphaerellaceae</taxon>
        <taxon>Sodiomyces</taxon>
    </lineage>
</organism>
<sequence>MRIVSIATLAGLVAFVQAQNGDFIITNSEFDLVPGEEFTLEWAGNDGPVTIRLQTGPSDNLQTVEVLAEGATGDSFTWLVPEDIADNTYNFQIEDEATGEVNYSVQFPLDGDDSAVTATPSAEPTSAEPTVTPSDLTTAAPSTTSEAESSAASSEASEISSAVSSAISSAVSSASESASSSASELASATESDDAAPTESDDVEVPGSKAGRLGSPLALLGLTVAALLYFQ</sequence>
<name>A0A3N2PSD2_SODAK</name>
<keyword evidence="1 3" id="KW-0732">Signal</keyword>
<protein>
    <recommendedName>
        <fullName evidence="4">Yeast cell wall synthesis Kre9/Knh1-like N-terminal domain-containing protein</fullName>
    </recommendedName>
</protein>
<dbReference type="InterPro" id="IPR018466">
    <property type="entry name" value="Kre9/Knh1-like_N"/>
</dbReference>
<feature type="domain" description="Yeast cell wall synthesis Kre9/Knh1-like N-terminal" evidence="4">
    <location>
        <begin position="33"/>
        <end position="108"/>
    </location>
</feature>
<dbReference type="RefSeq" id="XP_028465229.1">
    <property type="nucleotide sequence ID" value="XM_028607172.1"/>
</dbReference>
<gene>
    <name evidence="5" type="ORF">SODALDRAFT_196418</name>
</gene>
<dbReference type="GeneID" id="39575650"/>
<dbReference type="Proteomes" id="UP000272025">
    <property type="component" value="Unassembled WGS sequence"/>
</dbReference>